<dbReference type="InterPro" id="IPR050447">
    <property type="entry name" value="Erg6_SMT_methyltransf"/>
</dbReference>
<organism evidence="5 6">
    <name type="scientific">Falsiroseomonas oleicola</name>
    <dbReference type="NCBI Taxonomy" id="2801474"/>
    <lineage>
        <taxon>Bacteria</taxon>
        <taxon>Pseudomonadati</taxon>
        <taxon>Pseudomonadota</taxon>
        <taxon>Alphaproteobacteria</taxon>
        <taxon>Acetobacterales</taxon>
        <taxon>Roseomonadaceae</taxon>
        <taxon>Falsiroseomonas</taxon>
    </lineage>
</organism>
<dbReference type="GO" id="GO:0008168">
    <property type="term" value="F:methyltransferase activity"/>
    <property type="evidence" value="ECO:0007669"/>
    <property type="project" value="UniProtKB-KW"/>
</dbReference>
<evidence type="ECO:0000256" key="1">
    <source>
        <dbReference type="ARBA" id="ARBA00022603"/>
    </source>
</evidence>
<reference evidence="5 6" key="1">
    <citation type="submission" date="2021-01" db="EMBL/GenBank/DDBJ databases">
        <title>Roseomonas sp. nov, a bacterium isolated from an oil production mixture in Yumen Oilfield.</title>
        <authorList>
            <person name="Wu D."/>
        </authorList>
    </citation>
    <scope>NUCLEOTIDE SEQUENCE [LARGE SCALE GENOMIC DNA]</scope>
    <source>
        <strain evidence="5 6">ROY-5-3</strain>
    </source>
</reference>
<dbReference type="InterPro" id="IPR013216">
    <property type="entry name" value="Methyltransf_11"/>
</dbReference>
<keyword evidence="3" id="KW-0949">S-adenosyl-L-methionine</keyword>
<dbReference type="CDD" id="cd02440">
    <property type="entry name" value="AdoMet_MTases"/>
    <property type="match status" value="1"/>
</dbReference>
<dbReference type="InterPro" id="IPR020803">
    <property type="entry name" value="MeTfrase_dom"/>
</dbReference>
<keyword evidence="1 5" id="KW-0489">Methyltransferase</keyword>
<evidence type="ECO:0000259" key="4">
    <source>
        <dbReference type="SMART" id="SM00828"/>
    </source>
</evidence>
<dbReference type="GO" id="GO:0032259">
    <property type="term" value="P:methylation"/>
    <property type="evidence" value="ECO:0007669"/>
    <property type="project" value="UniProtKB-KW"/>
</dbReference>
<sequence length="279" mass="30120">MTLPYIDLLLKQIARGHPELERSFGRHIHWGYWPDPAAADPTSAADYGQAAEGLSLELIALADIRPGMRVLDAGCGFGGTMACLDEQVGGLDLVGLNIDPRQLARGASLAHPGPGGRMTFVAADACTLPFADASFDRVMAVECIFHFPSRAAFLAEVRRVLRPGGVLVLSDFVPAPAWVPVTRLARSPWFDRVNLFGSCDVTCSAAGYRRLAAAAGLPVTVLRDITRHTLPTYAFLGQMLKASGRRGVAERWGKAGLAMLDFVGRTGLLRYSLLRFERA</sequence>
<evidence type="ECO:0000256" key="3">
    <source>
        <dbReference type="ARBA" id="ARBA00022691"/>
    </source>
</evidence>
<evidence type="ECO:0000313" key="5">
    <source>
        <dbReference type="EMBL" id="MBU8542073.1"/>
    </source>
</evidence>
<evidence type="ECO:0000256" key="2">
    <source>
        <dbReference type="ARBA" id="ARBA00022679"/>
    </source>
</evidence>
<feature type="domain" description="Polyketide synthase-like methyltransferase" evidence="4">
    <location>
        <begin position="61"/>
        <end position="278"/>
    </location>
</feature>
<keyword evidence="2" id="KW-0808">Transferase</keyword>
<protein>
    <submittedName>
        <fullName evidence="5">Methyltransferase domain-containing protein</fullName>
    </submittedName>
</protein>
<comment type="caution">
    <text evidence="5">The sequence shown here is derived from an EMBL/GenBank/DDBJ whole genome shotgun (WGS) entry which is preliminary data.</text>
</comment>
<name>A0ABS6H072_9PROT</name>
<keyword evidence="6" id="KW-1185">Reference proteome</keyword>
<dbReference type="PANTHER" id="PTHR44068:SF11">
    <property type="entry name" value="GERANYL DIPHOSPHATE 2-C-METHYLTRANSFERASE"/>
    <property type="match status" value="1"/>
</dbReference>
<evidence type="ECO:0000313" key="6">
    <source>
        <dbReference type="Proteomes" id="UP000689967"/>
    </source>
</evidence>
<dbReference type="RefSeq" id="WP_216872438.1">
    <property type="nucleotide sequence ID" value="NZ_JAERQM010000001.1"/>
</dbReference>
<dbReference type="PANTHER" id="PTHR44068">
    <property type="entry name" value="ZGC:194242"/>
    <property type="match status" value="1"/>
</dbReference>
<dbReference type="EMBL" id="JAERQM010000001">
    <property type="protein sequence ID" value="MBU8542073.1"/>
    <property type="molecule type" value="Genomic_DNA"/>
</dbReference>
<dbReference type="Pfam" id="PF08241">
    <property type="entry name" value="Methyltransf_11"/>
    <property type="match status" value="1"/>
</dbReference>
<accession>A0ABS6H072</accession>
<dbReference type="Proteomes" id="UP000689967">
    <property type="component" value="Unassembled WGS sequence"/>
</dbReference>
<gene>
    <name evidence="5" type="ORF">JJQ90_00065</name>
</gene>
<dbReference type="SMART" id="SM00828">
    <property type="entry name" value="PKS_MT"/>
    <property type="match status" value="1"/>
</dbReference>
<proteinExistence type="predicted"/>